<dbReference type="SUPFAM" id="SSF55781">
    <property type="entry name" value="GAF domain-like"/>
    <property type="match status" value="1"/>
</dbReference>
<evidence type="ECO:0000313" key="3">
    <source>
        <dbReference type="Proteomes" id="UP000259610"/>
    </source>
</evidence>
<accession>A0A3B9H0U4</accession>
<dbReference type="Proteomes" id="UP000259610">
    <property type="component" value="Unassembled WGS sequence"/>
</dbReference>
<dbReference type="Pfam" id="PF13185">
    <property type="entry name" value="GAF_2"/>
    <property type="match status" value="1"/>
</dbReference>
<protein>
    <submittedName>
        <fullName evidence="2">Diguanylate phosphodiesterase</fullName>
    </submittedName>
</protein>
<proteinExistence type="predicted"/>
<dbReference type="PANTHER" id="PTHR33121:SF70">
    <property type="entry name" value="SIGNALING PROTEIN YKOW"/>
    <property type="match status" value="1"/>
</dbReference>
<dbReference type="PANTHER" id="PTHR33121">
    <property type="entry name" value="CYCLIC DI-GMP PHOSPHODIESTERASE PDEF"/>
    <property type="match status" value="1"/>
</dbReference>
<dbReference type="InterPro" id="IPR001633">
    <property type="entry name" value="EAL_dom"/>
</dbReference>
<feature type="domain" description="EAL" evidence="1">
    <location>
        <begin position="199"/>
        <end position="441"/>
    </location>
</feature>
<dbReference type="EMBL" id="DMAN01000291">
    <property type="protein sequence ID" value="HAE28066.1"/>
    <property type="molecule type" value="Genomic_DNA"/>
</dbReference>
<evidence type="ECO:0000259" key="1">
    <source>
        <dbReference type="PROSITE" id="PS50883"/>
    </source>
</evidence>
<dbReference type="InterPro" id="IPR050706">
    <property type="entry name" value="Cyclic-di-GMP_PDE-like"/>
</dbReference>
<dbReference type="SUPFAM" id="SSF141868">
    <property type="entry name" value="EAL domain-like"/>
    <property type="match status" value="1"/>
</dbReference>
<dbReference type="InterPro" id="IPR035919">
    <property type="entry name" value="EAL_sf"/>
</dbReference>
<dbReference type="InterPro" id="IPR029016">
    <property type="entry name" value="GAF-like_dom_sf"/>
</dbReference>
<dbReference type="Gene3D" id="3.20.20.450">
    <property type="entry name" value="EAL domain"/>
    <property type="match status" value="1"/>
</dbReference>
<sequence length="443" mass="48842">MRCGNMAPIVSHISTRLRYLRSMENSLSHLTSSLISKDSDIMGAGKSDLFDSALAAVREHLGLDVTYISEISDRHMVYHHVCDPAGQDTPEDNRLSAGDKLAHKKTYCHNVAVGNLPELICDTQEIPLARDLSATKNLNIASHIGVPVQLKDGRIYGMMCGFSHQPNKTLNERDLATMRIFANLVGEHLDEKLRTESIIETKLRRVRDVLDSDALDVAFQPIVNITSMQTVGYEALSRFSGPSACTPDILFAEAGDVGCRTELELHAIEKALGAMPRLEPRQFLSVNASPSTLVSEDFLQLVSRYPLQRIVVEVTEHAQVGSYDQLSAALAPLRRQGTRLAVDDAGAGYASMRHILQLHPDIIKLDMSITRDLDSCASHRALVRALVSFTQETRGHVVAEGIEKDSELSILRELGVHKGQGYLLGRPSKTLPDLPEPDMRLRA</sequence>
<dbReference type="PROSITE" id="PS50883">
    <property type="entry name" value="EAL"/>
    <property type="match status" value="1"/>
</dbReference>
<dbReference type="CDD" id="cd01948">
    <property type="entry name" value="EAL"/>
    <property type="match status" value="1"/>
</dbReference>
<dbReference type="Gene3D" id="3.30.450.40">
    <property type="match status" value="1"/>
</dbReference>
<dbReference type="InterPro" id="IPR003018">
    <property type="entry name" value="GAF"/>
</dbReference>
<dbReference type="AlphaFoldDB" id="A0A3B9H0U4"/>
<dbReference type="SMART" id="SM00052">
    <property type="entry name" value="EAL"/>
    <property type="match status" value="1"/>
</dbReference>
<evidence type="ECO:0000313" key="2">
    <source>
        <dbReference type="EMBL" id="HAE28066.1"/>
    </source>
</evidence>
<organism evidence="2 3">
    <name type="scientific">Hyphomonas adhaerens</name>
    <dbReference type="NCBI Taxonomy" id="81029"/>
    <lineage>
        <taxon>Bacteria</taxon>
        <taxon>Pseudomonadati</taxon>
        <taxon>Pseudomonadota</taxon>
        <taxon>Alphaproteobacteria</taxon>
        <taxon>Hyphomonadales</taxon>
        <taxon>Hyphomonadaceae</taxon>
        <taxon>Hyphomonas</taxon>
    </lineage>
</organism>
<dbReference type="GO" id="GO:0071111">
    <property type="term" value="F:cyclic-guanylate-specific phosphodiesterase activity"/>
    <property type="evidence" value="ECO:0007669"/>
    <property type="project" value="InterPro"/>
</dbReference>
<dbReference type="Pfam" id="PF00563">
    <property type="entry name" value="EAL"/>
    <property type="match status" value="1"/>
</dbReference>
<gene>
    <name evidence="2" type="ORF">DCG58_12955</name>
</gene>
<comment type="caution">
    <text evidence="2">The sequence shown here is derived from an EMBL/GenBank/DDBJ whole genome shotgun (WGS) entry which is preliminary data.</text>
</comment>
<reference evidence="2 3" key="1">
    <citation type="journal article" date="2018" name="Nat. Biotechnol.">
        <title>A standardized bacterial taxonomy based on genome phylogeny substantially revises the tree of life.</title>
        <authorList>
            <person name="Parks D.H."/>
            <person name="Chuvochina M."/>
            <person name="Waite D.W."/>
            <person name="Rinke C."/>
            <person name="Skarshewski A."/>
            <person name="Chaumeil P.A."/>
            <person name="Hugenholtz P."/>
        </authorList>
    </citation>
    <scope>NUCLEOTIDE SEQUENCE [LARGE SCALE GENOMIC DNA]</scope>
    <source>
        <strain evidence="2">UBA8733</strain>
    </source>
</reference>
<name>A0A3B9H0U4_9PROT</name>